<keyword evidence="4 10" id="KW-0812">Transmembrane</keyword>
<accession>A0A1Q5PWN3</accession>
<dbReference type="RefSeq" id="WP_073823429.1">
    <property type="nucleotide sequence ID" value="NZ_MQVS01000003.1"/>
</dbReference>
<evidence type="ECO:0000256" key="5">
    <source>
        <dbReference type="ARBA" id="ARBA00022737"/>
    </source>
</evidence>
<dbReference type="PANTHER" id="PTHR22777">
    <property type="entry name" value="HEMOLYSIN-RELATED"/>
    <property type="match status" value="1"/>
</dbReference>
<dbReference type="STRING" id="52770.BSZ40_03595"/>
<feature type="transmembrane region" description="Helical" evidence="10">
    <location>
        <begin position="92"/>
        <end position="118"/>
    </location>
</feature>
<keyword evidence="3" id="KW-1003">Cell membrane</keyword>
<dbReference type="SMART" id="SM01091">
    <property type="entry name" value="CorC_HlyC"/>
    <property type="match status" value="1"/>
</dbReference>
<gene>
    <name evidence="12" type="ORF">BSZ40_03595</name>
</gene>
<dbReference type="AlphaFoldDB" id="A0A1Q5PWN3"/>
<feature type="domain" description="CBS" evidence="11">
    <location>
        <begin position="271"/>
        <end position="328"/>
    </location>
</feature>
<dbReference type="InterPro" id="IPR005170">
    <property type="entry name" value="Transptr-assoc_dom"/>
</dbReference>
<name>A0A1Q5PWN3_9ACTO</name>
<dbReference type="InterPro" id="IPR044751">
    <property type="entry name" value="Ion_transp-like_CBS"/>
</dbReference>
<dbReference type="SMART" id="SM00116">
    <property type="entry name" value="CBS"/>
    <property type="match status" value="2"/>
</dbReference>
<dbReference type="InterPro" id="IPR016169">
    <property type="entry name" value="FAD-bd_PCMH_sub2"/>
</dbReference>
<dbReference type="PANTHER" id="PTHR22777:SF32">
    <property type="entry name" value="UPF0053 INNER MEMBRANE PROTEIN YFJD"/>
    <property type="match status" value="1"/>
</dbReference>
<dbReference type="InterPro" id="IPR046342">
    <property type="entry name" value="CBS_dom_sf"/>
</dbReference>
<dbReference type="InParanoid" id="A0A1Q5PWN3"/>
<dbReference type="CDD" id="cd04590">
    <property type="entry name" value="CBS_pair_CorC_HlyC_assoc"/>
    <property type="match status" value="1"/>
</dbReference>
<organism evidence="12 13">
    <name type="scientific">Buchananella hordeovulneris</name>
    <dbReference type="NCBI Taxonomy" id="52770"/>
    <lineage>
        <taxon>Bacteria</taxon>
        <taxon>Bacillati</taxon>
        <taxon>Actinomycetota</taxon>
        <taxon>Actinomycetes</taxon>
        <taxon>Actinomycetales</taxon>
        <taxon>Actinomycetaceae</taxon>
        <taxon>Buchananella</taxon>
    </lineage>
</organism>
<dbReference type="Pfam" id="PF03471">
    <property type="entry name" value="CorC_HlyC"/>
    <property type="match status" value="1"/>
</dbReference>
<dbReference type="FunFam" id="3.10.580.10:FF:000002">
    <property type="entry name" value="Magnesium/cobalt efflux protein CorC"/>
    <property type="match status" value="1"/>
</dbReference>
<feature type="domain" description="CBS" evidence="11">
    <location>
        <begin position="205"/>
        <end position="266"/>
    </location>
</feature>
<evidence type="ECO:0000313" key="13">
    <source>
        <dbReference type="Proteomes" id="UP000185612"/>
    </source>
</evidence>
<dbReference type="Gene3D" id="3.30.465.10">
    <property type="match status" value="1"/>
</dbReference>
<keyword evidence="6 10" id="KW-1133">Transmembrane helix</keyword>
<reference evidence="13" key="1">
    <citation type="submission" date="2016-12" db="EMBL/GenBank/DDBJ databases">
        <authorList>
            <person name="Meng X."/>
        </authorList>
    </citation>
    <scope>NUCLEOTIDE SEQUENCE [LARGE SCALE GENOMIC DNA]</scope>
    <source>
        <strain evidence="13">DSM 20732</strain>
    </source>
</reference>
<evidence type="ECO:0000256" key="2">
    <source>
        <dbReference type="ARBA" id="ARBA00006337"/>
    </source>
</evidence>
<evidence type="ECO:0000256" key="10">
    <source>
        <dbReference type="SAM" id="Phobius"/>
    </source>
</evidence>
<keyword evidence="5" id="KW-0677">Repeat</keyword>
<evidence type="ECO:0000256" key="3">
    <source>
        <dbReference type="ARBA" id="ARBA00022475"/>
    </source>
</evidence>
<evidence type="ECO:0000256" key="6">
    <source>
        <dbReference type="ARBA" id="ARBA00022989"/>
    </source>
</evidence>
<protein>
    <recommendedName>
        <fullName evidence="11">CBS domain-containing protein</fullName>
    </recommendedName>
</protein>
<dbReference type="SUPFAM" id="SSF54631">
    <property type="entry name" value="CBS-domain pair"/>
    <property type="match status" value="1"/>
</dbReference>
<comment type="similarity">
    <text evidence="2">Belongs to the UPF0053 family.</text>
</comment>
<dbReference type="EMBL" id="MQVS01000003">
    <property type="protein sequence ID" value="OKL52024.1"/>
    <property type="molecule type" value="Genomic_DNA"/>
</dbReference>
<dbReference type="Pfam" id="PF01595">
    <property type="entry name" value="CNNM"/>
    <property type="match status" value="1"/>
</dbReference>
<dbReference type="InterPro" id="IPR000644">
    <property type="entry name" value="CBS_dom"/>
</dbReference>
<evidence type="ECO:0000256" key="8">
    <source>
        <dbReference type="ARBA" id="ARBA00023136"/>
    </source>
</evidence>
<comment type="subcellular location">
    <subcellularLocation>
        <location evidence="1">Cell membrane</location>
        <topology evidence="1">Multi-pass membrane protein</topology>
    </subcellularLocation>
</comment>
<keyword evidence="8 10" id="KW-0472">Membrane</keyword>
<evidence type="ECO:0000256" key="1">
    <source>
        <dbReference type="ARBA" id="ARBA00004651"/>
    </source>
</evidence>
<dbReference type="PROSITE" id="PS51371">
    <property type="entry name" value="CBS"/>
    <property type="match status" value="2"/>
</dbReference>
<dbReference type="FunCoup" id="A0A1Q5PWN3">
    <property type="interactions" value="117"/>
</dbReference>
<proteinExistence type="inferred from homology"/>
<dbReference type="InterPro" id="IPR036318">
    <property type="entry name" value="FAD-bd_PCMH-like_sf"/>
</dbReference>
<dbReference type="Gene3D" id="3.10.580.10">
    <property type="entry name" value="CBS-domain"/>
    <property type="match status" value="1"/>
</dbReference>
<dbReference type="GO" id="GO:0005886">
    <property type="term" value="C:plasma membrane"/>
    <property type="evidence" value="ECO:0007669"/>
    <property type="project" value="UniProtKB-SubCell"/>
</dbReference>
<dbReference type="InterPro" id="IPR002550">
    <property type="entry name" value="CNNM"/>
</dbReference>
<evidence type="ECO:0000256" key="9">
    <source>
        <dbReference type="PROSITE-ProRule" id="PRU00703"/>
    </source>
</evidence>
<evidence type="ECO:0000256" key="4">
    <source>
        <dbReference type="ARBA" id="ARBA00022692"/>
    </source>
</evidence>
<keyword evidence="13" id="KW-1185">Reference proteome</keyword>
<dbReference type="SUPFAM" id="SSF56176">
    <property type="entry name" value="FAD-binding/transporter-associated domain-like"/>
    <property type="match status" value="1"/>
</dbReference>
<keyword evidence="7 9" id="KW-0129">CBS domain</keyword>
<dbReference type="Pfam" id="PF00571">
    <property type="entry name" value="CBS"/>
    <property type="match status" value="2"/>
</dbReference>
<sequence>MSLDPAPLLFGAAALLSGLAGLYSAADVAVDRLTRAQLAEAETNGERGTARLVEFVEQRAVALAGVAGARYLCETVGAVALALAFGRVLDEWWLAGLATFAVLILLAALFSLIGVTRWGRRHPVAVARRLRLAIAVPMRFVTVSAMRLEKFSPPATTDVEAREEIADDLRELVDRVGEAEGFAEEDRQMLRGVFELGQTLAHEVMVPRPDMVSVESETSLTEALGVFVRSGFSRLPMVDAAADVVGLVYFKDLVHHLHYHPEAHARPVRDIARTPFFVPEFVPADDLLRQMQANARHAAVLVDEYGGVAGLVTIEDLLEELVGELTDEHDRAEPEVEDLGAGTWRVPARLPIDELGELFGLDIDDDDVETAGGLLTKALGRLPLAGDRACALGVCLEAEALGGRRHQLVSLLATRDEEEDDAVSV</sequence>
<dbReference type="Proteomes" id="UP000185612">
    <property type="component" value="Unassembled WGS sequence"/>
</dbReference>
<dbReference type="GO" id="GO:0050660">
    <property type="term" value="F:flavin adenine dinucleotide binding"/>
    <property type="evidence" value="ECO:0007669"/>
    <property type="project" value="InterPro"/>
</dbReference>
<evidence type="ECO:0000259" key="11">
    <source>
        <dbReference type="PROSITE" id="PS51371"/>
    </source>
</evidence>
<comment type="caution">
    <text evidence="12">The sequence shown here is derived from an EMBL/GenBank/DDBJ whole genome shotgun (WGS) entry which is preliminary data.</text>
</comment>
<evidence type="ECO:0000313" key="12">
    <source>
        <dbReference type="EMBL" id="OKL52024.1"/>
    </source>
</evidence>
<evidence type="ECO:0000256" key="7">
    <source>
        <dbReference type="ARBA" id="ARBA00023122"/>
    </source>
</evidence>